<organism evidence="3 4">
    <name type="scientific">Denticeps clupeoides</name>
    <name type="common">denticle herring</name>
    <dbReference type="NCBI Taxonomy" id="299321"/>
    <lineage>
        <taxon>Eukaryota</taxon>
        <taxon>Metazoa</taxon>
        <taxon>Chordata</taxon>
        <taxon>Craniata</taxon>
        <taxon>Vertebrata</taxon>
        <taxon>Euteleostomi</taxon>
        <taxon>Actinopterygii</taxon>
        <taxon>Neopterygii</taxon>
        <taxon>Teleostei</taxon>
        <taxon>Clupei</taxon>
        <taxon>Clupeiformes</taxon>
        <taxon>Denticipitoidei</taxon>
        <taxon>Denticipitidae</taxon>
        <taxon>Denticeps</taxon>
    </lineage>
</organism>
<protein>
    <recommendedName>
        <fullName evidence="2">Rhodanese domain-containing protein</fullName>
    </recommendedName>
</protein>
<dbReference type="InterPro" id="IPR001763">
    <property type="entry name" value="Rhodanese-like_dom"/>
</dbReference>
<evidence type="ECO:0000259" key="2">
    <source>
        <dbReference type="PROSITE" id="PS50206"/>
    </source>
</evidence>
<accession>A0AAY4AUW8</accession>
<dbReference type="SMART" id="SM00450">
    <property type="entry name" value="RHOD"/>
    <property type="match status" value="1"/>
</dbReference>
<evidence type="ECO:0000313" key="3">
    <source>
        <dbReference type="Ensembl" id="ENSDCDP00010012593.1"/>
    </source>
</evidence>
<reference evidence="3 4" key="1">
    <citation type="submission" date="2020-06" db="EMBL/GenBank/DDBJ databases">
        <authorList>
            <consortium name="Wellcome Sanger Institute Data Sharing"/>
        </authorList>
    </citation>
    <scope>NUCLEOTIDE SEQUENCE [LARGE SCALE GENOMIC DNA]</scope>
</reference>
<evidence type="ECO:0000313" key="4">
    <source>
        <dbReference type="Proteomes" id="UP000694580"/>
    </source>
</evidence>
<keyword evidence="4" id="KW-1185">Reference proteome</keyword>
<reference evidence="3" key="3">
    <citation type="submission" date="2025-09" db="UniProtKB">
        <authorList>
            <consortium name="Ensembl"/>
        </authorList>
    </citation>
    <scope>IDENTIFICATION</scope>
</reference>
<dbReference type="PANTHER" id="PTHR44086:SF4">
    <property type="entry name" value="THIOSULFATE SULFURTRANSFERASE_RHODANESE-LIKE DOMAIN-CONTAINING PROTEIN 1-RELATED"/>
    <property type="match status" value="1"/>
</dbReference>
<gene>
    <name evidence="3" type="primary">si:ch211-161h7.8</name>
</gene>
<reference evidence="3" key="2">
    <citation type="submission" date="2025-08" db="UniProtKB">
        <authorList>
            <consortium name="Ensembl"/>
        </authorList>
    </citation>
    <scope>IDENTIFICATION</scope>
</reference>
<dbReference type="AlphaFoldDB" id="A0AAY4AUW8"/>
<feature type="chain" id="PRO_5044270895" description="Rhodanese domain-containing protein" evidence="1">
    <location>
        <begin position="18"/>
        <end position="159"/>
    </location>
</feature>
<dbReference type="Ensembl" id="ENSDCDT00010013209.1">
    <property type="protein sequence ID" value="ENSDCDP00010012593.1"/>
    <property type="gene ID" value="ENSDCDG00010005671.1"/>
</dbReference>
<dbReference type="Pfam" id="PF00581">
    <property type="entry name" value="Rhodanese"/>
    <property type="match status" value="1"/>
</dbReference>
<feature type="domain" description="Rhodanese" evidence="2">
    <location>
        <begin position="60"/>
        <end position="158"/>
    </location>
</feature>
<dbReference type="GeneTree" id="ENSGT00940000165845"/>
<dbReference type="InterPro" id="IPR036873">
    <property type="entry name" value="Rhodanese-like_dom_sf"/>
</dbReference>
<dbReference type="Proteomes" id="UP000694580">
    <property type="component" value="Chromosome 2"/>
</dbReference>
<dbReference type="SUPFAM" id="SSF52821">
    <property type="entry name" value="Rhodanese/Cell cycle control phosphatase"/>
    <property type="match status" value="1"/>
</dbReference>
<evidence type="ECO:0000256" key="1">
    <source>
        <dbReference type="SAM" id="SignalP"/>
    </source>
</evidence>
<feature type="signal peptide" evidence="1">
    <location>
        <begin position="1"/>
        <end position="17"/>
    </location>
</feature>
<dbReference type="Gene3D" id="3.40.250.10">
    <property type="entry name" value="Rhodanese-like domain"/>
    <property type="match status" value="1"/>
</dbReference>
<keyword evidence="1" id="KW-0732">Signal</keyword>
<dbReference type="PANTHER" id="PTHR44086">
    <property type="entry name" value="THIOSULFATE SULFURTRANSFERASE RDL2, MITOCHONDRIAL-RELATED"/>
    <property type="match status" value="1"/>
</dbReference>
<dbReference type="PROSITE" id="PS50206">
    <property type="entry name" value="RHODANESE_3"/>
    <property type="match status" value="1"/>
</dbReference>
<proteinExistence type="predicted"/>
<name>A0AAY4AUW8_9TELE</name>
<sequence length="159" mass="17558">MLSCALLRRLCFSAGKAACSGPVRPGGQRCGLRTSAARCGDVPPDPASIVTYEELKSLLSSRSVQLFDVRNPDEFQAGRIQGAVNIPLDTLEQSLKLAPQRFELQFKAKAPGKDDYDIVFHCQRGRRSATALEIAWGLGFKRARHYAGGYSEWEAREKK</sequence>